<dbReference type="EMBL" id="KQ090371">
    <property type="protein sequence ID" value="KMS96557.1"/>
    <property type="molecule type" value="Genomic_DNA"/>
</dbReference>
<dbReference type="eggNOG" id="ENOG502QPMS">
    <property type="taxonomic scope" value="Eukaryota"/>
</dbReference>
<feature type="region of interest" description="Disordered" evidence="1">
    <location>
        <begin position="574"/>
        <end position="627"/>
    </location>
</feature>
<dbReference type="InterPro" id="IPR010433">
    <property type="entry name" value="EIF-4B_pln"/>
</dbReference>
<feature type="region of interest" description="Disordered" evidence="1">
    <location>
        <begin position="450"/>
        <end position="558"/>
    </location>
</feature>
<feature type="compositionally biased region" description="Basic and acidic residues" evidence="1">
    <location>
        <begin position="492"/>
        <end position="533"/>
    </location>
</feature>
<feature type="region of interest" description="Disordered" evidence="1">
    <location>
        <begin position="1"/>
        <end position="198"/>
    </location>
</feature>
<feature type="compositionally biased region" description="Low complexity" evidence="1">
    <location>
        <begin position="159"/>
        <end position="171"/>
    </location>
</feature>
<evidence type="ECO:0000256" key="1">
    <source>
        <dbReference type="SAM" id="MobiDB-lite"/>
    </source>
</evidence>
<feature type="compositionally biased region" description="Basic and acidic residues" evidence="1">
    <location>
        <begin position="396"/>
        <end position="405"/>
    </location>
</feature>
<feature type="compositionally biased region" description="Basic and acidic residues" evidence="1">
    <location>
        <begin position="90"/>
        <end position="99"/>
    </location>
</feature>
<dbReference type="Gramene" id="KMS96557">
    <property type="protein sequence ID" value="KMS96557"/>
    <property type="gene ID" value="BVRB_8g201920"/>
</dbReference>
<dbReference type="GO" id="GO:0003743">
    <property type="term" value="F:translation initiation factor activity"/>
    <property type="evidence" value="ECO:0007669"/>
    <property type="project" value="InterPro"/>
</dbReference>
<gene>
    <name evidence="2" type="ORF">BVRB_8g201920</name>
</gene>
<feature type="region of interest" description="Disordered" evidence="1">
    <location>
        <begin position="304"/>
        <end position="337"/>
    </location>
</feature>
<dbReference type="AlphaFoldDB" id="A0A0J8B9N2"/>
<accession>A0A0J8B9N2</accession>
<dbReference type="Proteomes" id="UP000035740">
    <property type="component" value="Unassembled WGS sequence"/>
</dbReference>
<keyword evidence="3" id="KW-1185">Reference proteome</keyword>
<dbReference type="OrthoDB" id="48651at2759"/>
<name>A0A0J8B9N2_BETVV</name>
<dbReference type="PANTHER" id="PTHR32091">
    <property type="entry name" value="EUKARYOTIC TRANSLATION INITIATION FACTOR 4B"/>
    <property type="match status" value="1"/>
</dbReference>
<evidence type="ECO:0000313" key="2">
    <source>
        <dbReference type="EMBL" id="KMS96557.1"/>
    </source>
</evidence>
<dbReference type="KEGG" id="bvg:104883053"/>
<proteinExistence type="predicted"/>
<reference evidence="2 3" key="1">
    <citation type="journal article" date="2014" name="Nature">
        <title>The genome of the recently domesticated crop plant sugar beet (Beta vulgaris).</title>
        <authorList>
            <person name="Dohm J.C."/>
            <person name="Minoche A.E."/>
            <person name="Holtgrawe D."/>
            <person name="Capella-Gutierrez S."/>
            <person name="Zakrzewski F."/>
            <person name="Tafer H."/>
            <person name="Rupp O."/>
            <person name="Sorensen T.R."/>
            <person name="Stracke R."/>
            <person name="Reinhardt R."/>
            <person name="Goesmann A."/>
            <person name="Kraft T."/>
            <person name="Schulz B."/>
            <person name="Stadler P.F."/>
            <person name="Schmidt T."/>
            <person name="Gabaldon T."/>
            <person name="Lehrach H."/>
            <person name="Weisshaar B."/>
            <person name="Himmelbauer H."/>
        </authorList>
    </citation>
    <scope>NUCLEOTIDE SEQUENCE [LARGE SCALE GENOMIC DNA]</scope>
    <source>
        <tissue evidence="2">Taproot</tissue>
    </source>
</reference>
<protein>
    <submittedName>
        <fullName evidence="2">Uncharacterized protein</fullName>
    </submittedName>
</protein>
<feature type="compositionally biased region" description="Polar residues" evidence="1">
    <location>
        <begin position="586"/>
        <end position="598"/>
    </location>
</feature>
<feature type="region of interest" description="Disordered" evidence="1">
    <location>
        <begin position="371"/>
        <end position="435"/>
    </location>
</feature>
<feature type="compositionally biased region" description="Basic and acidic residues" evidence="1">
    <location>
        <begin position="414"/>
        <end position="423"/>
    </location>
</feature>
<dbReference type="GO" id="GO:0003729">
    <property type="term" value="F:mRNA binding"/>
    <property type="evidence" value="ECO:0007669"/>
    <property type="project" value="TreeGrafter"/>
</dbReference>
<sequence length="627" mass="68124">MSKKKTFSGSTMTLKDFHGGSIPADISLPSAPGVIVRPTDRPVYDRPSTWGNSMGGRSEHRLRPSSSGSMRSLDENKTPFLTSTVNIGRNFDEDERKPLDGGASAPRRTVNDDSIGASVVRSEPRVVRVDSGKLSGQPSLGPVAPQMGGVSGSSYSARVVEGGHSSVGVSSRPNAWGARKEPRGVGEPDASPWSGQSTVSKFAQASALDQISSGRWQTKPLQQQVDIEVIKPLDSRNSLYGRENDPYVGGVNFMSEREYYETTLVGHVERGLAIEEAGRGGFKEMPGVERVHSPVQSSVLFTNEGQPAYPDGKSGGPELQHPPEVGERPKLKLLPRSKPLDAQELSGIDYRQGCQLPNDTNHSEVVSILGNGSHVKPIPTSSEARHGNPGVSGSESGHRVVERPKLNLKPRSQPVDHSDGGIKKERKSLFGGARPREMVLKARGVDDVITSHDQVLSPSRMKNDSPRSELAPAPANTSRQGEKVDNLSIDQRTGRGHEKRDQRADTQKADTQRKNWRNENWRSGRDTEKHQQERQPSPETWRKPVEHPNASNGENSGLRFGKAVSAVDLAQAFSRSVSDPKPVDQLSGQRGLPSQKSLPGQKGLPVRSQMPFSRLMGPTTRPQINGY</sequence>
<dbReference type="OMA" id="TRPQING"/>
<organism evidence="2 3">
    <name type="scientific">Beta vulgaris subsp. vulgaris</name>
    <name type="common">Beet</name>
    <dbReference type="NCBI Taxonomy" id="3555"/>
    <lineage>
        <taxon>Eukaryota</taxon>
        <taxon>Viridiplantae</taxon>
        <taxon>Streptophyta</taxon>
        <taxon>Embryophyta</taxon>
        <taxon>Tracheophyta</taxon>
        <taxon>Spermatophyta</taxon>
        <taxon>Magnoliopsida</taxon>
        <taxon>eudicotyledons</taxon>
        <taxon>Gunneridae</taxon>
        <taxon>Pentapetalae</taxon>
        <taxon>Caryophyllales</taxon>
        <taxon>Chenopodiaceae</taxon>
        <taxon>Betoideae</taxon>
        <taxon>Beta</taxon>
    </lineage>
</organism>
<dbReference type="PANTHER" id="PTHR32091:SF4">
    <property type="entry name" value="OS07G0546100 PROTEIN"/>
    <property type="match status" value="1"/>
</dbReference>
<feature type="compositionally biased region" description="Basic and acidic residues" evidence="1">
    <location>
        <begin position="122"/>
        <end position="131"/>
    </location>
</feature>
<evidence type="ECO:0000313" key="3">
    <source>
        <dbReference type="Proteomes" id="UP000035740"/>
    </source>
</evidence>